<organism evidence="3 4">
    <name type="scientific">Adineta steineri</name>
    <dbReference type="NCBI Taxonomy" id="433720"/>
    <lineage>
        <taxon>Eukaryota</taxon>
        <taxon>Metazoa</taxon>
        <taxon>Spiralia</taxon>
        <taxon>Gnathifera</taxon>
        <taxon>Rotifera</taxon>
        <taxon>Eurotatoria</taxon>
        <taxon>Bdelloidea</taxon>
        <taxon>Adinetida</taxon>
        <taxon>Adinetidae</taxon>
        <taxon>Adineta</taxon>
    </lineage>
</organism>
<accession>A0A814VUR1</accession>
<keyword evidence="1" id="KW-0472">Membrane</keyword>
<keyword evidence="1" id="KW-1133">Transmembrane helix</keyword>
<sequence>MFNKPSSSRNNSLYYYLFLQLIRIIFAFITIIIIILSLITGFLYGLDSFFQGSCRIIHYNQSFLISYATTDSNMNKTIFNIINDCDENIHFSDNLLSDSYNKLNSQLNLIMKNNDEMIYKEFVRINNKTNIASVSHLLSTLPLPPNINNHLTSIQNDIGYIHNKSKEIILHNSKLSSNFFDKFEIFLKKLIHSTIDSCPLPLNIIHTADEFICHKTAKLLNGLWFSLFSFIFTIIIAVYIFGIYIYKQRD</sequence>
<evidence type="ECO:0000313" key="2">
    <source>
        <dbReference type="EMBL" id="CAF1145677.1"/>
    </source>
</evidence>
<feature type="transmembrane region" description="Helical" evidence="1">
    <location>
        <begin position="21"/>
        <end position="46"/>
    </location>
</feature>
<dbReference type="EMBL" id="CAJNOE010000318">
    <property type="protein sequence ID" value="CAF1145677.1"/>
    <property type="molecule type" value="Genomic_DNA"/>
</dbReference>
<comment type="caution">
    <text evidence="3">The sequence shown here is derived from an EMBL/GenBank/DDBJ whole genome shotgun (WGS) entry which is preliminary data.</text>
</comment>
<evidence type="ECO:0000256" key="1">
    <source>
        <dbReference type="SAM" id="Phobius"/>
    </source>
</evidence>
<dbReference type="EMBL" id="CAJNON010000319">
    <property type="protein sequence ID" value="CAF1193069.1"/>
    <property type="molecule type" value="Genomic_DNA"/>
</dbReference>
<reference evidence="3" key="1">
    <citation type="submission" date="2021-02" db="EMBL/GenBank/DDBJ databases">
        <authorList>
            <person name="Nowell W R."/>
        </authorList>
    </citation>
    <scope>NUCLEOTIDE SEQUENCE</scope>
</reference>
<evidence type="ECO:0000313" key="4">
    <source>
        <dbReference type="Proteomes" id="UP000663891"/>
    </source>
</evidence>
<dbReference type="Proteomes" id="UP000663891">
    <property type="component" value="Unassembled WGS sequence"/>
</dbReference>
<protein>
    <submittedName>
        <fullName evidence="3">Uncharacterized protein</fullName>
    </submittedName>
</protein>
<dbReference type="OrthoDB" id="10344772at2759"/>
<dbReference type="AlphaFoldDB" id="A0A814VUR1"/>
<keyword evidence="1" id="KW-0812">Transmembrane</keyword>
<gene>
    <name evidence="2" type="ORF">IZO911_LOCUS25483</name>
    <name evidence="3" type="ORF">VCS650_LOCUS25172</name>
</gene>
<evidence type="ECO:0000313" key="3">
    <source>
        <dbReference type="EMBL" id="CAF1193069.1"/>
    </source>
</evidence>
<feature type="transmembrane region" description="Helical" evidence="1">
    <location>
        <begin position="223"/>
        <end position="246"/>
    </location>
</feature>
<proteinExistence type="predicted"/>
<name>A0A814VUR1_9BILA</name>
<dbReference type="Proteomes" id="UP000663860">
    <property type="component" value="Unassembled WGS sequence"/>
</dbReference>